<sequence>MQNPFKKIVENQQVPEMLRERVMGDIRMIKLTMDLADLVAVKYPSTIADILNATGSNKKKKNK</sequence>
<accession>A0ABV2LTI8</accession>
<comment type="caution">
    <text evidence="1">The sequence shown here is derived from an EMBL/GenBank/DDBJ whole genome shotgun (WGS) entry which is preliminary data.</text>
</comment>
<organism evidence="1 2">
    <name type="scientific">Moheibacter stercoris</name>
    <dbReference type="NCBI Taxonomy" id="1628251"/>
    <lineage>
        <taxon>Bacteria</taxon>
        <taxon>Pseudomonadati</taxon>
        <taxon>Bacteroidota</taxon>
        <taxon>Flavobacteriia</taxon>
        <taxon>Flavobacteriales</taxon>
        <taxon>Weeksellaceae</taxon>
        <taxon>Moheibacter</taxon>
    </lineage>
</organism>
<dbReference type="RefSeq" id="WP_354508547.1">
    <property type="nucleotide sequence ID" value="NZ_JBEPMO010000007.1"/>
</dbReference>
<keyword evidence="2" id="KW-1185">Reference proteome</keyword>
<evidence type="ECO:0000313" key="2">
    <source>
        <dbReference type="Proteomes" id="UP001549146"/>
    </source>
</evidence>
<dbReference type="EMBL" id="JBEPMO010000007">
    <property type="protein sequence ID" value="MET3731873.1"/>
    <property type="molecule type" value="Genomic_DNA"/>
</dbReference>
<dbReference type="Proteomes" id="UP001549146">
    <property type="component" value="Unassembled WGS sequence"/>
</dbReference>
<protein>
    <submittedName>
        <fullName evidence="1">Uncharacterized protein</fullName>
    </submittedName>
</protein>
<evidence type="ECO:0000313" key="1">
    <source>
        <dbReference type="EMBL" id="MET3731873.1"/>
    </source>
</evidence>
<name>A0ABV2LTI8_9FLAO</name>
<reference evidence="1 2" key="1">
    <citation type="submission" date="2024-06" db="EMBL/GenBank/DDBJ databases">
        <title>Genomic Encyclopedia of Type Strains, Phase IV (KMG-IV): sequencing the most valuable type-strain genomes for metagenomic binning, comparative biology and taxonomic classification.</title>
        <authorList>
            <person name="Goeker M."/>
        </authorList>
    </citation>
    <scope>NUCLEOTIDE SEQUENCE [LARGE SCALE GENOMIC DNA]</scope>
    <source>
        <strain evidence="1 2">DSM 29388</strain>
    </source>
</reference>
<gene>
    <name evidence="1" type="ORF">ABID46_001455</name>
</gene>
<proteinExistence type="predicted"/>